<comment type="caution">
    <text evidence="1">The sequence shown here is derived from an EMBL/GenBank/DDBJ whole genome shotgun (WGS) entry which is preliminary data.</text>
</comment>
<sequence length="177" mass="20758">MPPKPYLFFKYVDKLFSGHQVNVVYEAGCCGYHAHRCFEGYGWRSQVVYPADVHRKGRELHTKTDKIDAQLLSRELKDGRLERIHVSGNEREQLRSLFRWHNDPVKDYRRIKSYIRMQYQGASGVRQRPLEPQVSEVVEQYGFCISYGEGALGEQDAFFPFRGSRTALRFHPTQEIL</sequence>
<organism evidence="1 2">
    <name type="scientific">Arenibacter arenosicollis</name>
    <dbReference type="NCBI Taxonomy" id="2762274"/>
    <lineage>
        <taxon>Bacteria</taxon>
        <taxon>Pseudomonadati</taxon>
        <taxon>Bacteroidota</taxon>
        <taxon>Flavobacteriia</taxon>
        <taxon>Flavobacteriales</taxon>
        <taxon>Flavobacteriaceae</taxon>
        <taxon>Arenibacter</taxon>
    </lineage>
</organism>
<dbReference type="EMBL" id="JACLHY010000023">
    <property type="protein sequence ID" value="MBC8769832.1"/>
    <property type="molecule type" value="Genomic_DNA"/>
</dbReference>
<evidence type="ECO:0000313" key="2">
    <source>
        <dbReference type="Proteomes" id="UP000618952"/>
    </source>
</evidence>
<proteinExistence type="predicted"/>
<name>A0ABR7QSB5_9FLAO</name>
<accession>A0ABR7QSB5</accession>
<evidence type="ECO:0008006" key="3">
    <source>
        <dbReference type="Google" id="ProtNLM"/>
    </source>
</evidence>
<evidence type="ECO:0000313" key="1">
    <source>
        <dbReference type="EMBL" id="MBC8769832.1"/>
    </source>
</evidence>
<gene>
    <name evidence="1" type="ORF">H4O18_17670</name>
</gene>
<protein>
    <recommendedName>
        <fullName evidence="3">Transposase</fullName>
    </recommendedName>
</protein>
<dbReference type="RefSeq" id="WP_187587063.1">
    <property type="nucleotide sequence ID" value="NZ_JACLHY010000023.1"/>
</dbReference>
<reference evidence="1 2" key="1">
    <citation type="submission" date="2020-08" db="EMBL/GenBank/DDBJ databases">
        <title>Arenibacter gaetbuli sp. nov., isolated from a sand dune.</title>
        <authorList>
            <person name="Park S."/>
            <person name="Yoon J.-H."/>
        </authorList>
    </citation>
    <scope>NUCLEOTIDE SEQUENCE [LARGE SCALE GENOMIC DNA]</scope>
    <source>
        <strain evidence="1 2">BSSL-BM3</strain>
    </source>
</reference>
<dbReference type="Proteomes" id="UP000618952">
    <property type="component" value="Unassembled WGS sequence"/>
</dbReference>
<keyword evidence="2" id="KW-1185">Reference proteome</keyword>